<reference evidence="1 2" key="1">
    <citation type="journal article" date="2012" name="J. Bacteriol.">
        <title>Genome sequence of cold-adapted Pseudomonas mandelii strain JR-1.</title>
        <authorList>
            <person name="Jang S.H."/>
            <person name="Kim J."/>
            <person name="Kim J."/>
            <person name="Hong S."/>
            <person name="Lee C."/>
        </authorList>
    </citation>
    <scope>NUCLEOTIDE SEQUENCE [LARGE SCALE GENOMIC DNA]</scope>
    <source>
        <strain evidence="1 2">JR-1</strain>
        <plasmid evidence="2">Plasmid</plasmid>
    </source>
</reference>
<sequence>MRNAELLSAKRSAVEQRLREAIAFANLAWERNRGDGGVHKSADHPAMQMRLSSLGETIRQEIARW</sequence>
<dbReference type="EMBL" id="CP005961">
    <property type="protein sequence ID" value="AHZ73265.1"/>
    <property type="molecule type" value="Genomic_DNA"/>
</dbReference>
<accession>A0A024EL27</accession>
<dbReference type="HOGENOM" id="CLU_2846491_0_0_6"/>
<dbReference type="Proteomes" id="UP000026913">
    <property type="component" value="Plasmid unnamed"/>
</dbReference>
<gene>
    <name evidence="1" type="ORF">OU5_P0013</name>
</gene>
<keyword evidence="1" id="KW-0614">Plasmid</keyword>
<evidence type="ECO:0000313" key="2">
    <source>
        <dbReference type="Proteomes" id="UP000026913"/>
    </source>
</evidence>
<organism evidence="1 2">
    <name type="scientific">Pseudomonas mandelii JR-1</name>
    <dbReference type="NCBI Taxonomy" id="1147786"/>
    <lineage>
        <taxon>Bacteria</taxon>
        <taxon>Pseudomonadati</taxon>
        <taxon>Pseudomonadota</taxon>
        <taxon>Gammaproteobacteria</taxon>
        <taxon>Pseudomonadales</taxon>
        <taxon>Pseudomonadaceae</taxon>
        <taxon>Pseudomonas</taxon>
    </lineage>
</organism>
<dbReference type="AlphaFoldDB" id="A0A024EL27"/>
<protein>
    <submittedName>
        <fullName evidence="1">Uncharacterized protein</fullName>
    </submittedName>
</protein>
<evidence type="ECO:0000313" key="1">
    <source>
        <dbReference type="EMBL" id="AHZ73265.1"/>
    </source>
</evidence>
<name>A0A024EL27_9PSED</name>
<dbReference type="KEGG" id="pman:OU5_P0013"/>
<geneLocation type="plasmid" evidence="2"/>
<proteinExistence type="predicted"/>